<keyword evidence="12" id="KW-1185">Reference proteome</keyword>
<sequence length="305" mass="33743">EDIESHRPWVEGFIVKECSPVVSNWRANRSLPEFMHEHGIVGIQNIDTRALTQHIRNRGAQEGIISTEAFDPAILAERARAWPSLNGRDLVQDVTCNQSYDWQETPSAFALAERQTGVTPFIVAYDYGIKHNILRRFIDWGCRVKAVPASMPAEAVLELEPDGIFLSNGPGDPAPVTYAVEQIKKFIGVKPIMGICLGHQMLALASGAQTFKLKFGHHGGNQPIRDIDTERVLITAENHGFAVDPATLPDALEVTHMNLNDGTIEGIRHRELPVFSVQFHPEASPGPHDAHALFEPFITSIIKGK</sequence>
<dbReference type="PRINTS" id="PR00097">
    <property type="entry name" value="ANTSNTHASEII"/>
</dbReference>
<dbReference type="SUPFAM" id="SSF52021">
    <property type="entry name" value="Carbamoyl phosphate synthetase, small subunit N-terminal domain"/>
    <property type="match status" value="1"/>
</dbReference>
<evidence type="ECO:0000259" key="10">
    <source>
        <dbReference type="SMART" id="SM01097"/>
    </source>
</evidence>
<dbReference type="Gene3D" id="3.40.50.880">
    <property type="match status" value="1"/>
</dbReference>
<dbReference type="GO" id="GO:0004088">
    <property type="term" value="F:carbamoyl-phosphate synthase (glutamine-hydrolyzing) activity"/>
    <property type="evidence" value="ECO:0007669"/>
    <property type="project" value="UniProtKB-EC"/>
</dbReference>
<dbReference type="HOGENOM" id="CLU_910585_0_0_7"/>
<dbReference type="Proteomes" id="UP000019140">
    <property type="component" value="Unassembled WGS sequence"/>
</dbReference>
<comment type="catalytic activity">
    <reaction evidence="9">
        <text>hydrogencarbonate + L-glutamine + 2 ATP + H2O = carbamoyl phosphate + L-glutamate + 2 ADP + phosphate + 2 H(+)</text>
        <dbReference type="Rhea" id="RHEA:18633"/>
        <dbReference type="ChEBI" id="CHEBI:15377"/>
        <dbReference type="ChEBI" id="CHEBI:15378"/>
        <dbReference type="ChEBI" id="CHEBI:17544"/>
        <dbReference type="ChEBI" id="CHEBI:29985"/>
        <dbReference type="ChEBI" id="CHEBI:30616"/>
        <dbReference type="ChEBI" id="CHEBI:43474"/>
        <dbReference type="ChEBI" id="CHEBI:58228"/>
        <dbReference type="ChEBI" id="CHEBI:58359"/>
        <dbReference type="ChEBI" id="CHEBI:456216"/>
        <dbReference type="EC" id="6.3.5.5"/>
    </reaction>
</comment>
<dbReference type="InterPro" id="IPR035686">
    <property type="entry name" value="CPSase_GATase1"/>
</dbReference>
<dbReference type="PRINTS" id="PR00096">
    <property type="entry name" value="GATASE"/>
</dbReference>
<dbReference type="PANTHER" id="PTHR43418">
    <property type="entry name" value="MULTIFUNCTIONAL TRYPTOPHAN BIOSYNTHESIS PROTEIN-RELATED"/>
    <property type="match status" value="1"/>
</dbReference>
<evidence type="ECO:0000256" key="1">
    <source>
        <dbReference type="ARBA" id="ARBA00005077"/>
    </source>
</evidence>
<protein>
    <recommendedName>
        <fullName evidence="3">carbamoyl-phosphate synthase (glutamine-hydrolyzing)</fullName>
        <ecNumber evidence="3">6.3.5.5</ecNumber>
    </recommendedName>
    <alternativeName>
        <fullName evidence="8">Arginine-specific carbamoyl phosphate synthetase, glutamine chain</fullName>
    </alternativeName>
</protein>
<dbReference type="SMART" id="SM01097">
    <property type="entry name" value="CPSase_sm_chain"/>
    <property type="match status" value="1"/>
</dbReference>
<evidence type="ECO:0000256" key="7">
    <source>
        <dbReference type="ARBA" id="ARBA00022962"/>
    </source>
</evidence>
<dbReference type="Gene3D" id="3.50.30.20">
    <property type="entry name" value="Carbamoyl-phosphate synthase small subunit, N-terminal domain"/>
    <property type="match status" value="1"/>
</dbReference>
<evidence type="ECO:0000313" key="12">
    <source>
        <dbReference type="Proteomes" id="UP000019140"/>
    </source>
</evidence>
<dbReference type="Pfam" id="PF00117">
    <property type="entry name" value="GATase"/>
    <property type="match status" value="1"/>
</dbReference>
<feature type="domain" description="Carbamoyl-phosphate synthase small subunit N-terminal" evidence="10">
    <location>
        <begin position="1"/>
        <end position="66"/>
    </location>
</feature>
<keyword evidence="5" id="KW-0547">Nucleotide-binding</keyword>
<dbReference type="CDD" id="cd01744">
    <property type="entry name" value="GATase1_CPSase"/>
    <property type="match status" value="1"/>
</dbReference>
<dbReference type="InterPro" id="IPR006274">
    <property type="entry name" value="CarbamoylP_synth_ssu"/>
</dbReference>
<accession>W4MEB0</accession>
<evidence type="ECO:0000256" key="6">
    <source>
        <dbReference type="ARBA" id="ARBA00022840"/>
    </source>
</evidence>
<dbReference type="InterPro" id="IPR036480">
    <property type="entry name" value="CarbP_synth_ssu_N_sf"/>
</dbReference>
<dbReference type="PANTHER" id="PTHR43418:SF7">
    <property type="entry name" value="CARBAMOYL-PHOSPHATE SYNTHASE SMALL CHAIN"/>
    <property type="match status" value="1"/>
</dbReference>
<dbReference type="InterPro" id="IPR050472">
    <property type="entry name" value="Anth_synth/Amidotransfase"/>
</dbReference>
<feature type="non-terminal residue" evidence="11">
    <location>
        <position position="1"/>
    </location>
</feature>
<evidence type="ECO:0000256" key="3">
    <source>
        <dbReference type="ARBA" id="ARBA00012738"/>
    </source>
</evidence>
<dbReference type="GO" id="GO:0006541">
    <property type="term" value="P:glutamine metabolic process"/>
    <property type="evidence" value="ECO:0007669"/>
    <property type="project" value="InterPro"/>
</dbReference>
<keyword evidence="7" id="KW-0315">Glutamine amidotransferase</keyword>
<dbReference type="InterPro" id="IPR017926">
    <property type="entry name" value="GATASE"/>
</dbReference>
<comment type="caution">
    <text evidence="11">The sequence shown here is derived from an EMBL/GenBank/DDBJ whole genome shotgun (WGS) entry which is preliminary data.</text>
</comment>
<dbReference type="PATRIC" id="fig|1429439.4.peg.1120"/>
<evidence type="ECO:0000256" key="2">
    <source>
        <dbReference type="ARBA" id="ARBA00007800"/>
    </source>
</evidence>
<dbReference type="SUPFAM" id="SSF52317">
    <property type="entry name" value="Class I glutamine amidotransferase-like"/>
    <property type="match status" value="1"/>
</dbReference>
<name>W4MEB0_9BACT</name>
<comment type="similarity">
    <text evidence="2">Belongs to the CarA family.</text>
</comment>
<keyword evidence="4" id="KW-0436">Ligase</keyword>
<dbReference type="Pfam" id="PF00988">
    <property type="entry name" value="CPSase_sm_chain"/>
    <property type="match status" value="1"/>
</dbReference>
<proteinExistence type="inferred from homology"/>
<evidence type="ECO:0000256" key="9">
    <source>
        <dbReference type="ARBA" id="ARBA00048816"/>
    </source>
</evidence>
<dbReference type="NCBIfam" id="TIGR01368">
    <property type="entry name" value="CPSaseIIsmall"/>
    <property type="match status" value="1"/>
</dbReference>
<dbReference type="NCBIfam" id="NF009475">
    <property type="entry name" value="PRK12838.1"/>
    <property type="match status" value="1"/>
</dbReference>
<keyword evidence="6" id="KW-0067">ATP-binding</keyword>
<evidence type="ECO:0000256" key="4">
    <source>
        <dbReference type="ARBA" id="ARBA00022598"/>
    </source>
</evidence>
<dbReference type="EC" id="6.3.5.5" evidence="3"/>
<organism evidence="11 12">
    <name type="scientific">Candidatus Entotheonella gemina</name>
    <dbReference type="NCBI Taxonomy" id="1429439"/>
    <lineage>
        <taxon>Bacteria</taxon>
        <taxon>Pseudomonadati</taxon>
        <taxon>Nitrospinota/Tectimicrobiota group</taxon>
        <taxon>Candidatus Tectimicrobiota</taxon>
        <taxon>Candidatus Entotheonellia</taxon>
        <taxon>Candidatus Entotheonellales</taxon>
        <taxon>Candidatus Entotheonellaceae</taxon>
        <taxon>Candidatus Entotheonella</taxon>
    </lineage>
</organism>
<evidence type="ECO:0000256" key="8">
    <source>
        <dbReference type="ARBA" id="ARBA00044340"/>
    </source>
</evidence>
<dbReference type="InterPro" id="IPR029062">
    <property type="entry name" value="Class_I_gatase-like"/>
</dbReference>
<dbReference type="InterPro" id="IPR002474">
    <property type="entry name" value="CarbamoylP_synth_ssu_N"/>
</dbReference>
<dbReference type="PROSITE" id="PS51273">
    <property type="entry name" value="GATASE_TYPE_1"/>
    <property type="match status" value="1"/>
</dbReference>
<evidence type="ECO:0000256" key="5">
    <source>
        <dbReference type="ARBA" id="ARBA00022741"/>
    </source>
</evidence>
<reference evidence="11 12" key="1">
    <citation type="journal article" date="2014" name="Nature">
        <title>An environmental bacterial taxon with a large and distinct metabolic repertoire.</title>
        <authorList>
            <person name="Wilson M.C."/>
            <person name="Mori T."/>
            <person name="Ruckert C."/>
            <person name="Uria A.R."/>
            <person name="Helf M.J."/>
            <person name="Takada K."/>
            <person name="Gernert C."/>
            <person name="Steffens U.A."/>
            <person name="Heycke N."/>
            <person name="Schmitt S."/>
            <person name="Rinke C."/>
            <person name="Helfrich E.J."/>
            <person name="Brachmann A.O."/>
            <person name="Gurgui C."/>
            <person name="Wakimoto T."/>
            <person name="Kracht M."/>
            <person name="Crusemann M."/>
            <person name="Hentschel U."/>
            <person name="Abe I."/>
            <person name="Matsunaga S."/>
            <person name="Kalinowski J."/>
            <person name="Takeyama H."/>
            <person name="Piel J."/>
        </authorList>
    </citation>
    <scope>NUCLEOTIDE SEQUENCE [LARGE SCALE GENOMIC DNA]</scope>
    <source>
        <strain evidence="12">TSY2</strain>
    </source>
</reference>
<comment type="pathway">
    <text evidence="1">Amino-acid biosynthesis; L-arginine biosynthesis; carbamoyl phosphate from bicarbonate: step 1/1.</text>
</comment>
<dbReference type="PRINTS" id="PR00099">
    <property type="entry name" value="CPSGATASE"/>
</dbReference>
<evidence type="ECO:0000313" key="11">
    <source>
        <dbReference type="EMBL" id="ETX08256.1"/>
    </source>
</evidence>
<gene>
    <name evidence="11" type="ORF">ETSY2_06470</name>
</gene>
<dbReference type="EMBL" id="AZHX01000262">
    <property type="protein sequence ID" value="ETX08256.1"/>
    <property type="molecule type" value="Genomic_DNA"/>
</dbReference>
<dbReference type="AlphaFoldDB" id="W4MEB0"/>
<dbReference type="GO" id="GO:0006207">
    <property type="term" value="P:'de novo' pyrimidine nucleobase biosynthetic process"/>
    <property type="evidence" value="ECO:0007669"/>
    <property type="project" value="InterPro"/>
</dbReference>
<dbReference type="GO" id="GO:0005524">
    <property type="term" value="F:ATP binding"/>
    <property type="evidence" value="ECO:0007669"/>
    <property type="project" value="UniProtKB-KW"/>
</dbReference>